<dbReference type="InterPro" id="IPR024071">
    <property type="entry name" value="S-Me-THD_C_sf"/>
</dbReference>
<evidence type="ECO:0008006" key="5">
    <source>
        <dbReference type="Google" id="ProtNLM"/>
    </source>
</evidence>
<dbReference type="Gene3D" id="2.40.390.10">
    <property type="entry name" value="CV3147-like"/>
    <property type="match status" value="1"/>
</dbReference>
<dbReference type="InterPro" id="IPR048350">
    <property type="entry name" value="S-Me-THD-like_C"/>
</dbReference>
<reference evidence="3 4" key="1">
    <citation type="submission" date="2019-03" db="EMBL/GenBank/DDBJ databases">
        <title>Genomic Encyclopedia of Type Strains, Phase IV (KMG-IV): sequencing the most valuable type-strain genomes for metagenomic binning, comparative biology and taxonomic classification.</title>
        <authorList>
            <person name="Goeker M."/>
        </authorList>
    </citation>
    <scope>NUCLEOTIDE SEQUENCE [LARGE SCALE GENOMIC DNA]</scope>
    <source>
        <strain evidence="3 4">DSM 16998</strain>
    </source>
</reference>
<evidence type="ECO:0000313" key="4">
    <source>
        <dbReference type="Proteomes" id="UP000295361"/>
    </source>
</evidence>
<evidence type="ECO:0000259" key="1">
    <source>
        <dbReference type="Pfam" id="PF06032"/>
    </source>
</evidence>
<proteinExistence type="predicted"/>
<dbReference type="InParanoid" id="A0A4R6QHH3"/>
<protein>
    <recommendedName>
        <fullName evidence="5">DUF917 domain-containing protein</fullName>
    </recommendedName>
</protein>
<dbReference type="OrthoDB" id="7441206at2"/>
<dbReference type="Proteomes" id="UP000295361">
    <property type="component" value="Unassembled WGS sequence"/>
</dbReference>
<comment type="caution">
    <text evidence="3">The sequence shown here is derived from an EMBL/GenBank/DDBJ whole genome shotgun (WGS) entry which is preliminary data.</text>
</comment>
<dbReference type="RefSeq" id="WP_133703378.1">
    <property type="nucleotide sequence ID" value="NZ_SNXS01000010.1"/>
</dbReference>
<dbReference type="Pfam" id="PF20906">
    <property type="entry name" value="S-Me-THD_C"/>
    <property type="match status" value="1"/>
</dbReference>
<dbReference type="Gene3D" id="3.40.1610.10">
    <property type="entry name" value="CV3147-like domain"/>
    <property type="match status" value="1"/>
</dbReference>
<keyword evidence="4" id="KW-1185">Reference proteome</keyword>
<dbReference type="InterPro" id="IPR010318">
    <property type="entry name" value="S-Me-THD_N"/>
</dbReference>
<feature type="domain" description="S-Me-THD-like C-terminal" evidence="2">
    <location>
        <begin position="166"/>
        <end position="354"/>
    </location>
</feature>
<organism evidence="3 4">
    <name type="scientific">Roseateles toxinivorans</name>
    <dbReference type="NCBI Taxonomy" id="270368"/>
    <lineage>
        <taxon>Bacteria</taxon>
        <taxon>Pseudomonadati</taxon>
        <taxon>Pseudomonadota</taxon>
        <taxon>Betaproteobacteria</taxon>
        <taxon>Burkholderiales</taxon>
        <taxon>Sphaerotilaceae</taxon>
        <taxon>Roseateles</taxon>
    </lineage>
</organism>
<accession>A0A4R6QHH3</accession>
<dbReference type="InterPro" id="IPR027479">
    <property type="entry name" value="S-Me-THD_N_sf"/>
</dbReference>
<dbReference type="EMBL" id="SNXS01000010">
    <property type="protein sequence ID" value="TDP61833.1"/>
    <property type="molecule type" value="Genomic_DNA"/>
</dbReference>
<evidence type="ECO:0000313" key="3">
    <source>
        <dbReference type="EMBL" id="TDP61833.1"/>
    </source>
</evidence>
<evidence type="ECO:0000259" key="2">
    <source>
        <dbReference type="Pfam" id="PF20906"/>
    </source>
</evidence>
<name>A0A4R6QHH3_9BURK</name>
<gene>
    <name evidence="3" type="ORF">DES47_11045</name>
</gene>
<dbReference type="SUPFAM" id="SSF160991">
    <property type="entry name" value="CV3147-like"/>
    <property type="match status" value="1"/>
</dbReference>
<dbReference type="Pfam" id="PF06032">
    <property type="entry name" value="S-Me-THD_N"/>
    <property type="match status" value="1"/>
</dbReference>
<sequence length="361" mass="38679">MTLIEATDMEAIAIGGAVYGTGGGGDPYLGKLLAQRAIREHGPVRLIDIDELDDDDLIVPVAMAGAPAVMLEKLPEIGPMMAALRSLEALLGKKAKAVMSIEVGGLNSTIPFSIASATGLPLVDGDTMGRAFPEIQMTLCTLQGIAASPLALADEKGNALTMNTISNAFTERFVRSITMDMGGSCCMAIYPMTVAQARKAMVRGSITMTQRAGQALFDARARHLDPVAELVRVTEGFCLFKGKLADVQRTTDGRFGRGVAQLQGLDDYAGQRLQLLFQNEFLMARTLDAVLCTTPDLIVLVDLETGEPITAEQARFGLRAAVLGLPCVPAWRTPEAIALVGPRYFGYDHDYKPVEQTVMDR</sequence>
<dbReference type="AlphaFoldDB" id="A0A4R6QHH3"/>
<feature type="domain" description="S-Me-THD N-terminal" evidence="1">
    <location>
        <begin position="7"/>
        <end position="163"/>
    </location>
</feature>